<dbReference type="RefSeq" id="WP_036823500.1">
    <property type="nucleotide sequence ID" value="NZ_JGVO01000469.1"/>
</dbReference>
<evidence type="ECO:0000259" key="7">
    <source>
        <dbReference type="PROSITE" id="PS50850"/>
    </source>
</evidence>
<proteinExistence type="predicted"/>
<dbReference type="PANTHER" id="PTHR43124:SF3">
    <property type="entry name" value="CHLORAMPHENICOL EFFLUX PUMP RV0191"/>
    <property type="match status" value="1"/>
</dbReference>
<dbReference type="InterPro" id="IPR020846">
    <property type="entry name" value="MFS_dom"/>
</dbReference>
<feature type="transmembrane region" description="Helical" evidence="6">
    <location>
        <begin position="240"/>
        <end position="258"/>
    </location>
</feature>
<feature type="transmembrane region" description="Helical" evidence="6">
    <location>
        <begin position="76"/>
        <end position="94"/>
    </location>
</feature>
<dbReference type="InterPro" id="IPR011701">
    <property type="entry name" value="MFS"/>
</dbReference>
<feature type="transmembrane region" description="Helical" evidence="6">
    <location>
        <begin position="270"/>
        <end position="289"/>
    </location>
</feature>
<feature type="transmembrane region" description="Helical" evidence="6">
    <location>
        <begin position="163"/>
        <end position="184"/>
    </location>
</feature>
<feature type="domain" description="Major facilitator superfamily (MFS) profile" evidence="7">
    <location>
        <begin position="11"/>
        <end position="380"/>
    </location>
</feature>
<feature type="transmembrane region" description="Helical" evidence="6">
    <location>
        <begin position="295"/>
        <end position="316"/>
    </location>
</feature>
<feature type="transmembrane region" description="Helical" evidence="6">
    <location>
        <begin position="357"/>
        <end position="376"/>
    </location>
</feature>
<dbReference type="PANTHER" id="PTHR43124">
    <property type="entry name" value="PURINE EFFLUX PUMP PBUE"/>
    <property type="match status" value="1"/>
</dbReference>
<comment type="caution">
    <text evidence="8">The sequence shown here is derived from an EMBL/GenBank/DDBJ whole genome shotgun (WGS) entry which is preliminary data.</text>
</comment>
<evidence type="ECO:0000313" key="9">
    <source>
        <dbReference type="Proteomes" id="UP000241771"/>
    </source>
</evidence>
<sequence length="392" mass="41792">MTPHIFPKMPVALLLLVSSALTIMAGTLVGPSLPALNLQFDNLELVSLLLTLPSLAVVLTAPFVGTLTHKLGLKPLFLIGLLGYGVAGSTGLWLDSLPLLLVGRFVLGMSIAIIMTLSSTLVSNLSSGRGREKLIAYQSVAMNMGGVIFVGVGGYLADMHWRLPFSVYLLALLVLMAAVVVIPTSEKPAQKAKVVVTKQQWLEVMPIYMAGFVMMVLFYMIPVMYPFVVTEMLDARPTQIGMSLALFSFVSGAASMLVPRLGRRFNEYQIIAIAALSFTVGHGLISVAASWLGMAIGGCIIGVGFGLLVPALNKGVAACSTPESRPQLMGGFVTAFFLGQFTSPLASNLFITSGAQSAFMVGSFIAFTLAVLLLVLPQVARFMRYRGSVNEY</sequence>
<name>A0A2T3NNC6_9GAMM</name>
<keyword evidence="2" id="KW-1003">Cell membrane</keyword>
<reference evidence="8 9" key="1">
    <citation type="submission" date="2018-01" db="EMBL/GenBank/DDBJ databases">
        <title>Whole genome sequencing of Histamine producing bacteria.</title>
        <authorList>
            <person name="Butler K."/>
        </authorList>
    </citation>
    <scope>NUCLEOTIDE SEQUENCE [LARGE SCALE GENOMIC DNA]</scope>
    <source>
        <strain evidence="8 9">DSM 100436</strain>
    </source>
</reference>
<evidence type="ECO:0000256" key="1">
    <source>
        <dbReference type="ARBA" id="ARBA00004651"/>
    </source>
</evidence>
<evidence type="ECO:0000256" key="5">
    <source>
        <dbReference type="ARBA" id="ARBA00023136"/>
    </source>
</evidence>
<gene>
    <name evidence="8" type="ORF">C9I98_19595</name>
</gene>
<dbReference type="CDD" id="cd17473">
    <property type="entry name" value="MFS_arabinose_efflux_permease_like"/>
    <property type="match status" value="1"/>
</dbReference>
<feature type="transmembrane region" description="Helical" evidence="6">
    <location>
        <begin position="100"/>
        <end position="122"/>
    </location>
</feature>
<comment type="subcellular location">
    <subcellularLocation>
        <location evidence="1">Cell membrane</location>
        <topology evidence="1">Multi-pass membrane protein</topology>
    </subcellularLocation>
</comment>
<dbReference type="OrthoDB" id="9812221at2"/>
<dbReference type="SUPFAM" id="SSF103473">
    <property type="entry name" value="MFS general substrate transporter"/>
    <property type="match status" value="1"/>
</dbReference>
<evidence type="ECO:0000256" key="3">
    <source>
        <dbReference type="ARBA" id="ARBA00022692"/>
    </source>
</evidence>
<keyword evidence="5 6" id="KW-0472">Membrane</keyword>
<dbReference type="InterPro" id="IPR050189">
    <property type="entry name" value="MFS_Efflux_Transporters"/>
</dbReference>
<feature type="transmembrane region" description="Helical" evidence="6">
    <location>
        <begin position="134"/>
        <end position="157"/>
    </location>
</feature>
<dbReference type="InterPro" id="IPR036259">
    <property type="entry name" value="MFS_trans_sf"/>
</dbReference>
<dbReference type="Pfam" id="PF07690">
    <property type="entry name" value="MFS_1"/>
    <property type="match status" value="1"/>
</dbReference>
<protein>
    <submittedName>
        <fullName evidence="8">MFS transporter</fullName>
    </submittedName>
</protein>
<dbReference type="PROSITE" id="PS50850">
    <property type="entry name" value="MFS"/>
    <property type="match status" value="1"/>
</dbReference>
<organism evidence="8 9">
    <name type="scientific">Photobacterium sanctipauli</name>
    <dbReference type="NCBI Taxonomy" id="1342794"/>
    <lineage>
        <taxon>Bacteria</taxon>
        <taxon>Pseudomonadati</taxon>
        <taxon>Pseudomonadota</taxon>
        <taxon>Gammaproteobacteria</taxon>
        <taxon>Vibrionales</taxon>
        <taxon>Vibrionaceae</taxon>
        <taxon>Photobacterium</taxon>
    </lineage>
</organism>
<dbReference type="Gene3D" id="1.20.1250.20">
    <property type="entry name" value="MFS general substrate transporter like domains"/>
    <property type="match status" value="1"/>
</dbReference>
<dbReference type="GO" id="GO:0022857">
    <property type="term" value="F:transmembrane transporter activity"/>
    <property type="evidence" value="ECO:0007669"/>
    <property type="project" value="InterPro"/>
</dbReference>
<feature type="transmembrane region" description="Helical" evidence="6">
    <location>
        <begin position="328"/>
        <end position="351"/>
    </location>
</feature>
<evidence type="ECO:0000256" key="6">
    <source>
        <dbReference type="SAM" id="Phobius"/>
    </source>
</evidence>
<feature type="transmembrane region" description="Helical" evidence="6">
    <location>
        <begin position="45"/>
        <end position="64"/>
    </location>
</feature>
<dbReference type="AlphaFoldDB" id="A0A2T3NNC6"/>
<dbReference type="GO" id="GO:0005886">
    <property type="term" value="C:plasma membrane"/>
    <property type="evidence" value="ECO:0007669"/>
    <property type="project" value="UniProtKB-SubCell"/>
</dbReference>
<keyword evidence="3 6" id="KW-0812">Transmembrane</keyword>
<keyword evidence="9" id="KW-1185">Reference proteome</keyword>
<accession>A0A2T3NNC6</accession>
<dbReference type="Proteomes" id="UP000241771">
    <property type="component" value="Unassembled WGS sequence"/>
</dbReference>
<evidence type="ECO:0000256" key="4">
    <source>
        <dbReference type="ARBA" id="ARBA00022989"/>
    </source>
</evidence>
<keyword evidence="4 6" id="KW-1133">Transmembrane helix</keyword>
<evidence type="ECO:0000256" key="2">
    <source>
        <dbReference type="ARBA" id="ARBA00022475"/>
    </source>
</evidence>
<evidence type="ECO:0000313" key="8">
    <source>
        <dbReference type="EMBL" id="PSW17213.1"/>
    </source>
</evidence>
<feature type="transmembrane region" description="Helical" evidence="6">
    <location>
        <begin position="205"/>
        <end position="228"/>
    </location>
</feature>
<dbReference type="EMBL" id="PYMA01000015">
    <property type="protein sequence ID" value="PSW17213.1"/>
    <property type="molecule type" value="Genomic_DNA"/>
</dbReference>